<accession>A0A9X1SH15</accession>
<feature type="chain" id="PRO_5040948484" description="Cytochrome c" evidence="1">
    <location>
        <begin position="25"/>
        <end position="145"/>
    </location>
</feature>
<dbReference type="Proteomes" id="UP001139103">
    <property type="component" value="Unassembled WGS sequence"/>
</dbReference>
<organism evidence="2 3">
    <name type="scientific">Blastopirellula sediminis</name>
    <dbReference type="NCBI Taxonomy" id="2894196"/>
    <lineage>
        <taxon>Bacteria</taxon>
        <taxon>Pseudomonadati</taxon>
        <taxon>Planctomycetota</taxon>
        <taxon>Planctomycetia</taxon>
        <taxon>Pirellulales</taxon>
        <taxon>Pirellulaceae</taxon>
        <taxon>Blastopirellula</taxon>
    </lineage>
</organism>
<dbReference type="GO" id="GO:0020037">
    <property type="term" value="F:heme binding"/>
    <property type="evidence" value="ECO:0007669"/>
    <property type="project" value="InterPro"/>
</dbReference>
<evidence type="ECO:0000313" key="2">
    <source>
        <dbReference type="EMBL" id="MCC9629306.1"/>
    </source>
</evidence>
<dbReference type="SUPFAM" id="SSF47175">
    <property type="entry name" value="Cytochromes"/>
    <property type="match status" value="1"/>
</dbReference>
<keyword evidence="3" id="KW-1185">Reference proteome</keyword>
<reference evidence="2" key="1">
    <citation type="submission" date="2021-11" db="EMBL/GenBank/DDBJ databases">
        <title>Genome sequence.</title>
        <authorList>
            <person name="Sun Q."/>
        </authorList>
    </citation>
    <scope>NUCLEOTIDE SEQUENCE</scope>
    <source>
        <strain evidence="2">JC732</strain>
    </source>
</reference>
<comment type="caution">
    <text evidence="2">The sequence shown here is derived from an EMBL/GenBank/DDBJ whole genome shotgun (WGS) entry which is preliminary data.</text>
</comment>
<dbReference type="GO" id="GO:0005506">
    <property type="term" value="F:iron ion binding"/>
    <property type="evidence" value="ECO:0007669"/>
    <property type="project" value="InterPro"/>
</dbReference>
<gene>
    <name evidence="2" type="ORF">LOC68_12955</name>
</gene>
<dbReference type="InterPro" id="IPR010980">
    <property type="entry name" value="Cyt_c/b562"/>
</dbReference>
<evidence type="ECO:0000256" key="1">
    <source>
        <dbReference type="SAM" id="SignalP"/>
    </source>
</evidence>
<dbReference type="GO" id="GO:0009055">
    <property type="term" value="F:electron transfer activity"/>
    <property type="evidence" value="ECO:0007669"/>
    <property type="project" value="InterPro"/>
</dbReference>
<evidence type="ECO:0000313" key="3">
    <source>
        <dbReference type="Proteomes" id="UP001139103"/>
    </source>
</evidence>
<evidence type="ECO:0008006" key="4">
    <source>
        <dbReference type="Google" id="ProtNLM"/>
    </source>
</evidence>
<sequence length="145" mass="16004">MKYQLCLLSCVAAALCCSLGQANAAEPKPVESDMHEFMEYVYQPTYKRLKPAMAAEPKENAVWKEIKSTSLILAESGNLLLSRAPEEGAAEWNEYSIATRELGGDLYRAAKKKDYAAATTAYKAMLQKCNACHTKFAHGEHQLAP</sequence>
<dbReference type="AlphaFoldDB" id="A0A9X1SH15"/>
<name>A0A9X1SH15_9BACT</name>
<protein>
    <recommendedName>
        <fullName evidence="4">Cytochrome c</fullName>
    </recommendedName>
</protein>
<feature type="signal peptide" evidence="1">
    <location>
        <begin position="1"/>
        <end position="24"/>
    </location>
</feature>
<dbReference type="GO" id="GO:0022900">
    <property type="term" value="P:electron transport chain"/>
    <property type="evidence" value="ECO:0007669"/>
    <property type="project" value="InterPro"/>
</dbReference>
<dbReference type="EMBL" id="JAJKFT010000010">
    <property type="protein sequence ID" value="MCC9629306.1"/>
    <property type="molecule type" value="Genomic_DNA"/>
</dbReference>
<proteinExistence type="predicted"/>
<dbReference type="Gene3D" id="1.20.120.10">
    <property type="entry name" value="Cytochrome c/b562"/>
    <property type="match status" value="1"/>
</dbReference>
<keyword evidence="1" id="KW-0732">Signal</keyword>
<dbReference type="RefSeq" id="WP_230219171.1">
    <property type="nucleotide sequence ID" value="NZ_JAJKFT010000010.1"/>
</dbReference>